<dbReference type="Pfam" id="PF03816">
    <property type="entry name" value="LytR_cpsA_psr"/>
    <property type="match status" value="1"/>
</dbReference>
<accession>A0ABX8QT18</accession>
<dbReference type="Gene3D" id="3.40.630.190">
    <property type="entry name" value="LCP protein"/>
    <property type="match status" value="1"/>
</dbReference>
<feature type="region of interest" description="Disordered" evidence="2">
    <location>
        <begin position="15"/>
        <end position="44"/>
    </location>
</feature>
<comment type="similarity">
    <text evidence="1">Belongs to the LytR/CpsA/Psr (LCP) family.</text>
</comment>
<protein>
    <submittedName>
        <fullName evidence="4">LCP family protein</fullName>
    </submittedName>
</protein>
<sequence length="344" mass="35881">MDDLELLRALGRDLEEEPPGSLAGQRRRLTGEAGGAAGGRRRPGLRAPGRWTALAAVAAVTAALALMPALVLGGHGEAVPGGSGRTAIATGRALNVLFVGADGRGTAPARSDTLVLVHLPADRAKARVVSIPRDSLVWFPACEVPGGKVVPPHRGPIDQAFSLGAGCARTTVESLTGVRIDTTVVIGFGGFAQMVDAVGGVEMTLPKAVRDPAPGLSAPAGRVRLDGAAALAYVRAGHGRGDGSELSRIERQQRFMAALLRQAHDLRLRSPVRYTKFLAVSAASVATYPRLDVRALQAVARGMDETGPAAVTFDTVPVRPAREDPGGLAWDRPAADRLFSQFRE</sequence>
<evidence type="ECO:0000259" key="3">
    <source>
        <dbReference type="Pfam" id="PF03816"/>
    </source>
</evidence>
<dbReference type="PANTHER" id="PTHR33392">
    <property type="entry name" value="POLYISOPRENYL-TEICHOIC ACID--PEPTIDOGLYCAN TEICHOIC ACID TRANSFERASE TAGU"/>
    <property type="match status" value="1"/>
</dbReference>
<reference evidence="4" key="1">
    <citation type="submission" date="2020-07" db="EMBL/GenBank/DDBJ databases">
        <authorList>
            <person name="Tarantini F.S."/>
            <person name="Hong K.W."/>
            <person name="Chan K.G."/>
        </authorList>
    </citation>
    <scope>NUCLEOTIDE SEQUENCE</scope>
    <source>
        <strain evidence="4">32-07</strain>
    </source>
</reference>
<evidence type="ECO:0000313" key="5">
    <source>
        <dbReference type="Proteomes" id="UP001049518"/>
    </source>
</evidence>
<dbReference type="EMBL" id="CP059572">
    <property type="protein sequence ID" value="QXJ21887.1"/>
    <property type="molecule type" value="Genomic_DNA"/>
</dbReference>
<evidence type="ECO:0000256" key="2">
    <source>
        <dbReference type="SAM" id="MobiDB-lite"/>
    </source>
</evidence>
<dbReference type="InterPro" id="IPR050922">
    <property type="entry name" value="LytR/CpsA/Psr_CW_biosynth"/>
</dbReference>
<dbReference type="PANTHER" id="PTHR33392:SF6">
    <property type="entry name" value="POLYISOPRENYL-TEICHOIC ACID--PEPTIDOGLYCAN TEICHOIC ACID TRANSFERASE TAGU"/>
    <property type="match status" value="1"/>
</dbReference>
<feature type="domain" description="Cell envelope-related transcriptional attenuator" evidence="3">
    <location>
        <begin position="110"/>
        <end position="263"/>
    </location>
</feature>
<organism evidence="4 5">
    <name type="scientific">Actinomadura graeca</name>
    <dbReference type="NCBI Taxonomy" id="2750812"/>
    <lineage>
        <taxon>Bacteria</taxon>
        <taxon>Bacillati</taxon>
        <taxon>Actinomycetota</taxon>
        <taxon>Actinomycetes</taxon>
        <taxon>Streptosporangiales</taxon>
        <taxon>Thermomonosporaceae</taxon>
        <taxon>Actinomadura</taxon>
    </lineage>
</organism>
<evidence type="ECO:0000256" key="1">
    <source>
        <dbReference type="ARBA" id="ARBA00006068"/>
    </source>
</evidence>
<dbReference type="InterPro" id="IPR004474">
    <property type="entry name" value="LytR_CpsA_psr"/>
</dbReference>
<proteinExistence type="inferred from homology"/>
<dbReference type="NCBIfam" id="TIGR00350">
    <property type="entry name" value="lytR_cpsA_psr"/>
    <property type="match status" value="1"/>
</dbReference>
<dbReference type="RefSeq" id="WP_231335069.1">
    <property type="nucleotide sequence ID" value="NZ_CP059572.1"/>
</dbReference>
<gene>
    <name evidence="4" type="ORF">AGRA3207_002795</name>
</gene>
<dbReference type="Proteomes" id="UP001049518">
    <property type="component" value="Chromosome"/>
</dbReference>
<keyword evidence="5" id="KW-1185">Reference proteome</keyword>
<evidence type="ECO:0000313" key="4">
    <source>
        <dbReference type="EMBL" id="QXJ21887.1"/>
    </source>
</evidence>
<name>A0ABX8QT18_9ACTN</name>